<protein>
    <submittedName>
        <fullName evidence="2">Uncharacterized protein</fullName>
    </submittedName>
</protein>
<dbReference type="EMBL" id="AGNL01035801">
    <property type="protein sequence ID" value="EJK54445.1"/>
    <property type="molecule type" value="Genomic_DNA"/>
</dbReference>
<feature type="region of interest" description="Disordered" evidence="1">
    <location>
        <begin position="171"/>
        <end position="249"/>
    </location>
</feature>
<feature type="region of interest" description="Disordered" evidence="1">
    <location>
        <begin position="54"/>
        <end position="95"/>
    </location>
</feature>
<accession>K0RMS5</accession>
<feature type="region of interest" description="Disordered" evidence="1">
    <location>
        <begin position="1"/>
        <end position="39"/>
    </location>
</feature>
<name>K0RMS5_THAOC</name>
<reference evidence="2 3" key="1">
    <citation type="journal article" date="2012" name="Genome Biol.">
        <title>Genome and low-iron response of an oceanic diatom adapted to chronic iron limitation.</title>
        <authorList>
            <person name="Lommer M."/>
            <person name="Specht M."/>
            <person name="Roy A.S."/>
            <person name="Kraemer L."/>
            <person name="Andreson R."/>
            <person name="Gutowska M.A."/>
            <person name="Wolf J."/>
            <person name="Bergner S.V."/>
            <person name="Schilhabel M.B."/>
            <person name="Klostermeier U.C."/>
            <person name="Beiko R.G."/>
            <person name="Rosenstiel P."/>
            <person name="Hippler M."/>
            <person name="Laroche J."/>
        </authorList>
    </citation>
    <scope>NUCLEOTIDE SEQUENCE [LARGE SCALE GENOMIC DNA]</scope>
    <source>
        <strain evidence="2 3">CCMP1005</strain>
    </source>
</reference>
<organism evidence="2 3">
    <name type="scientific">Thalassiosira oceanica</name>
    <name type="common">Marine diatom</name>
    <dbReference type="NCBI Taxonomy" id="159749"/>
    <lineage>
        <taxon>Eukaryota</taxon>
        <taxon>Sar</taxon>
        <taxon>Stramenopiles</taxon>
        <taxon>Ochrophyta</taxon>
        <taxon>Bacillariophyta</taxon>
        <taxon>Coscinodiscophyceae</taxon>
        <taxon>Thalassiosirophycidae</taxon>
        <taxon>Thalassiosirales</taxon>
        <taxon>Thalassiosiraceae</taxon>
        <taxon>Thalassiosira</taxon>
    </lineage>
</organism>
<proteinExistence type="predicted"/>
<keyword evidence="3" id="KW-1185">Reference proteome</keyword>
<evidence type="ECO:0000313" key="3">
    <source>
        <dbReference type="Proteomes" id="UP000266841"/>
    </source>
</evidence>
<feature type="compositionally biased region" description="Basic and acidic residues" evidence="1">
    <location>
        <begin position="18"/>
        <end position="31"/>
    </location>
</feature>
<evidence type="ECO:0000313" key="2">
    <source>
        <dbReference type="EMBL" id="EJK54445.1"/>
    </source>
</evidence>
<evidence type="ECO:0000256" key="1">
    <source>
        <dbReference type="SAM" id="MobiDB-lite"/>
    </source>
</evidence>
<dbReference type="Proteomes" id="UP000266841">
    <property type="component" value="Unassembled WGS sequence"/>
</dbReference>
<gene>
    <name evidence="2" type="ORF">THAOC_25925</name>
</gene>
<feature type="compositionally biased region" description="Basic and acidic residues" evidence="1">
    <location>
        <begin position="176"/>
        <end position="212"/>
    </location>
</feature>
<comment type="caution">
    <text evidence="2">The sequence shown here is derived from an EMBL/GenBank/DDBJ whole genome shotgun (WGS) entry which is preliminary data.</text>
</comment>
<dbReference type="AlphaFoldDB" id="K0RMS5"/>
<sequence length="271" mass="29680">MVPPVAAGGEGVGSGRQQGDEQRRAAPHHPDWTPSPPFGIIAVRQSASTDCLEIAETRRQQQRTETLDQTGKLELDAQEVQGTDQNAHSVGEAERRRVLRPYRAPLPIAPRGAVQAGPLAPVSAGHTQARAQQDEEPQEPRGGRQGAPVVRFARRHDPGLPLERQAALRLRRRDVRHADQPEESDRPLGQDNREHRPVQGDTGGERLREVRARRPGRRAQGEGRRAQPRLGPHAPHGQPPHGGAGARRTEFVRAAFGVLVAHRERGGGGFW</sequence>
<feature type="compositionally biased region" description="Low complexity" evidence="1">
    <location>
        <begin position="228"/>
        <end position="239"/>
    </location>
</feature>
<feature type="region of interest" description="Disordered" evidence="1">
    <location>
        <begin position="109"/>
        <end position="145"/>
    </location>
</feature>